<accession>A0A9P5ZRZ8</accession>
<dbReference type="EMBL" id="MU154601">
    <property type="protein sequence ID" value="KAF9492437.1"/>
    <property type="molecule type" value="Genomic_DNA"/>
</dbReference>
<organism evidence="3 4">
    <name type="scientific">Pleurotus eryngii</name>
    <name type="common">Boletus of the steppes</name>
    <dbReference type="NCBI Taxonomy" id="5323"/>
    <lineage>
        <taxon>Eukaryota</taxon>
        <taxon>Fungi</taxon>
        <taxon>Dikarya</taxon>
        <taxon>Basidiomycota</taxon>
        <taxon>Agaricomycotina</taxon>
        <taxon>Agaricomycetes</taxon>
        <taxon>Agaricomycetidae</taxon>
        <taxon>Agaricales</taxon>
        <taxon>Pleurotineae</taxon>
        <taxon>Pleurotaceae</taxon>
        <taxon>Pleurotus</taxon>
    </lineage>
</organism>
<evidence type="ECO:0000313" key="3">
    <source>
        <dbReference type="EMBL" id="KAF9492437.1"/>
    </source>
</evidence>
<feature type="region of interest" description="Disordered" evidence="1">
    <location>
        <begin position="301"/>
        <end position="324"/>
    </location>
</feature>
<reference evidence="3" key="1">
    <citation type="submission" date="2020-11" db="EMBL/GenBank/DDBJ databases">
        <authorList>
            <consortium name="DOE Joint Genome Institute"/>
            <person name="Ahrendt S."/>
            <person name="Riley R."/>
            <person name="Andreopoulos W."/>
            <person name="Labutti K."/>
            <person name="Pangilinan J."/>
            <person name="Ruiz-Duenas F.J."/>
            <person name="Barrasa J.M."/>
            <person name="Sanchez-Garcia M."/>
            <person name="Camarero S."/>
            <person name="Miyauchi S."/>
            <person name="Serrano A."/>
            <person name="Linde D."/>
            <person name="Babiker R."/>
            <person name="Drula E."/>
            <person name="Ayuso-Fernandez I."/>
            <person name="Pacheco R."/>
            <person name="Padilla G."/>
            <person name="Ferreira P."/>
            <person name="Barriuso J."/>
            <person name="Kellner H."/>
            <person name="Castanera R."/>
            <person name="Alfaro M."/>
            <person name="Ramirez L."/>
            <person name="Pisabarro A.G."/>
            <person name="Kuo A."/>
            <person name="Tritt A."/>
            <person name="Lipzen A."/>
            <person name="He G."/>
            <person name="Yan M."/>
            <person name="Ng V."/>
            <person name="Cullen D."/>
            <person name="Martin F."/>
            <person name="Rosso M.-N."/>
            <person name="Henrissat B."/>
            <person name="Hibbett D."/>
            <person name="Martinez A.T."/>
            <person name="Grigoriev I.V."/>
        </authorList>
    </citation>
    <scope>NUCLEOTIDE SEQUENCE</scope>
    <source>
        <strain evidence="3">ATCC 90797</strain>
    </source>
</reference>
<feature type="domain" description="Helitron helicase-like" evidence="2">
    <location>
        <begin position="1"/>
        <end position="108"/>
    </location>
</feature>
<evidence type="ECO:0000313" key="4">
    <source>
        <dbReference type="Proteomes" id="UP000807025"/>
    </source>
</evidence>
<proteinExistence type="predicted"/>
<dbReference type="InterPro" id="IPR025476">
    <property type="entry name" value="Helitron_helicase-like"/>
</dbReference>
<dbReference type="Pfam" id="PF14214">
    <property type="entry name" value="Helitron_like_N"/>
    <property type="match status" value="1"/>
</dbReference>
<gene>
    <name evidence="3" type="ORF">BDN71DRAFT_1509448</name>
</gene>
<dbReference type="OrthoDB" id="432234at2759"/>
<dbReference type="AlphaFoldDB" id="A0A9P5ZRZ8"/>
<name>A0A9P5ZRZ8_PLEER</name>
<evidence type="ECO:0000256" key="1">
    <source>
        <dbReference type="SAM" id="MobiDB-lite"/>
    </source>
</evidence>
<evidence type="ECO:0000259" key="2">
    <source>
        <dbReference type="Pfam" id="PF14214"/>
    </source>
</evidence>
<dbReference type="Proteomes" id="UP000807025">
    <property type="component" value="Unassembled WGS sequence"/>
</dbReference>
<sequence>MTINPSDIHDPITQFLVGEDINLDNFNTYLGPDNATRAFNIAENPLSATEFFHLTIRVFLKEVLGISAVDLRGSNKIKRQTGILGDIEAFIGTVEAQGCSMLHLHLLLWLEDAPMSQEMSEALQGEAFCKRARQWIKNNITGDIRGLSVPKIEAILKKNNYSYSWPLRPDNPNYITLHKEELQKLARSLLVCVCKGHGCLSKNSTKSKCKRQAPFDRAEEAWIDEDGRWGPKHLHPYIVGHNQTCLLLLRCNHNIKLLTNAYDSSGIFWYITIALELEELNYLDFFVDTYEYSASKNTKPTGKVKVDKGFPPLPGSRSSKTRHVRQQGHETLPAFIGQWFPRRSDNNTKEFYLVSMLALFKPWRDLGDLKTKDETFEHTFDVFMLNAPKEYKHIMDNMEYYYLSAEAANVTDEDARKGPDPE</sequence>
<comment type="caution">
    <text evidence="3">The sequence shown here is derived from an EMBL/GenBank/DDBJ whole genome shotgun (WGS) entry which is preliminary data.</text>
</comment>
<protein>
    <recommendedName>
        <fullName evidence="2">Helitron helicase-like domain-containing protein</fullName>
    </recommendedName>
</protein>
<keyword evidence="4" id="KW-1185">Reference proteome</keyword>